<feature type="transmembrane region" description="Helical" evidence="2">
    <location>
        <begin position="388"/>
        <end position="406"/>
    </location>
</feature>
<comment type="caution">
    <text evidence="3">The sequence shown here is derived from an EMBL/GenBank/DDBJ whole genome shotgun (WGS) entry which is preliminary data.</text>
</comment>
<evidence type="ECO:0000313" key="3">
    <source>
        <dbReference type="EMBL" id="GET87106.1"/>
    </source>
</evidence>
<keyword evidence="2" id="KW-0472">Membrane</keyword>
<feature type="compositionally biased region" description="Basic and acidic residues" evidence="1">
    <location>
        <begin position="248"/>
        <end position="258"/>
    </location>
</feature>
<dbReference type="VEuPathDB" id="TriTrypDB:LtaPh_1407600"/>
<feature type="region of interest" description="Disordered" evidence="1">
    <location>
        <begin position="220"/>
        <end position="259"/>
    </location>
</feature>
<sequence>MVAFSASSSVVRVRRHQSNGQVSLRVLTIGLMLALLLPATCSSASFEAIAVNDHPGTAHESKSVHSARLEGAAVKATLGVKKSNAHVLRKQTVREMSNEYWYLLDGDNLIPRGDKKVPCPSPRHKAPLSGTDEEVLDWRSSQTRDHAFVHAPQGDALVKERHRRAEHRVHTTASFRKPKAMADGTAGKEDAACTDAGPLGVTLDSLRVVIRYETEAANMENTTEGHEDSIGEHASSQHEGAHRRRRSWEHSADGDTRGGAHRCWRAGNGRVHRCHGLSMLLRHSDEGVHGPITPPKQVIEVADGEHDPIKRRSDGDVAVPVSADAKNITSAMQSEEDLQRRCLVASNQDSKAALTKALQEGKLPKDCLIVFAEVGNEIPSSGNNAKSALAMISLSVAMLFGAFLLVF</sequence>
<reference evidence="3" key="1">
    <citation type="submission" date="2019-11" db="EMBL/GenBank/DDBJ databases">
        <title>Leishmania tarentolae CDS.</title>
        <authorList>
            <person name="Goto Y."/>
            <person name="Yamagishi J."/>
        </authorList>
    </citation>
    <scope>NUCLEOTIDE SEQUENCE [LARGE SCALE GENOMIC DNA]</scope>
    <source>
        <strain evidence="3">Parrot Tar II</strain>
    </source>
</reference>
<gene>
    <name evidence="3" type="ORF">LtaPh_1407600</name>
</gene>
<accession>A0A640KBP2</accession>
<evidence type="ECO:0000256" key="1">
    <source>
        <dbReference type="SAM" id="MobiDB-lite"/>
    </source>
</evidence>
<dbReference type="AlphaFoldDB" id="A0A640KBP2"/>
<name>A0A640KBP2_LEITA</name>
<evidence type="ECO:0000313" key="4">
    <source>
        <dbReference type="Proteomes" id="UP000419144"/>
    </source>
</evidence>
<evidence type="ECO:0000256" key="2">
    <source>
        <dbReference type="SAM" id="Phobius"/>
    </source>
</evidence>
<keyword evidence="2" id="KW-0812">Transmembrane</keyword>
<protein>
    <submittedName>
        <fullName evidence="3">Uncharacterized protein</fullName>
    </submittedName>
</protein>
<proteinExistence type="predicted"/>
<feature type="compositionally biased region" description="Basic and acidic residues" evidence="1">
    <location>
        <begin position="223"/>
        <end position="240"/>
    </location>
</feature>
<keyword evidence="2" id="KW-1133">Transmembrane helix</keyword>
<dbReference type="EMBL" id="BLBS01000018">
    <property type="protein sequence ID" value="GET87106.1"/>
    <property type="molecule type" value="Genomic_DNA"/>
</dbReference>
<dbReference type="OrthoDB" id="264758at2759"/>
<keyword evidence="4" id="KW-1185">Reference proteome</keyword>
<organism evidence="3 4">
    <name type="scientific">Leishmania tarentolae</name>
    <name type="common">Sauroleishmania tarentolae</name>
    <dbReference type="NCBI Taxonomy" id="5689"/>
    <lineage>
        <taxon>Eukaryota</taxon>
        <taxon>Discoba</taxon>
        <taxon>Euglenozoa</taxon>
        <taxon>Kinetoplastea</taxon>
        <taxon>Metakinetoplastina</taxon>
        <taxon>Trypanosomatida</taxon>
        <taxon>Trypanosomatidae</taxon>
        <taxon>Leishmaniinae</taxon>
        <taxon>Leishmania</taxon>
        <taxon>lizard Leishmania</taxon>
    </lineage>
</organism>
<dbReference type="Proteomes" id="UP000419144">
    <property type="component" value="Unassembled WGS sequence"/>
</dbReference>